<evidence type="ECO:0000313" key="7">
    <source>
        <dbReference type="Proteomes" id="UP000559962"/>
    </source>
</evidence>
<dbReference type="EMBL" id="JAAYVO010000085">
    <property type="protein sequence ID" value="NLH35658.1"/>
    <property type="molecule type" value="Genomic_DNA"/>
</dbReference>
<evidence type="ECO:0000259" key="5">
    <source>
        <dbReference type="Pfam" id="PF13614"/>
    </source>
</evidence>
<dbReference type="PANTHER" id="PTHR13696">
    <property type="entry name" value="P-LOOP CONTAINING NUCLEOSIDE TRIPHOSPHATE HYDROLASE"/>
    <property type="match status" value="1"/>
</dbReference>
<feature type="domain" description="AAA" evidence="5">
    <location>
        <begin position="5"/>
        <end position="179"/>
    </location>
</feature>
<dbReference type="SUPFAM" id="SSF52540">
    <property type="entry name" value="P-loop containing nucleoside triphosphate hydrolases"/>
    <property type="match status" value="1"/>
</dbReference>
<proteinExistence type="inferred from homology"/>
<dbReference type="Gene3D" id="3.40.50.300">
    <property type="entry name" value="P-loop containing nucleotide triphosphate hydrolases"/>
    <property type="match status" value="1"/>
</dbReference>
<dbReference type="FunFam" id="3.40.50.300:FF:000285">
    <property type="entry name" value="Sporulation initiation inhibitor Soj"/>
    <property type="match status" value="1"/>
</dbReference>
<comment type="similarity">
    <text evidence="1">Belongs to the ParA family.</text>
</comment>
<gene>
    <name evidence="6" type="ORF">GX453_06510</name>
</gene>
<comment type="subunit">
    <text evidence="3">Dimerizes in the presence of ATP but not ADP; ATP-binding is required for double-stranded (ds)DNA-binding. Interacts with DnaA.</text>
</comment>
<dbReference type="InterPro" id="IPR025669">
    <property type="entry name" value="AAA_dom"/>
</dbReference>
<comment type="caution">
    <text evidence="6">The sequence shown here is derived from an EMBL/GenBank/DDBJ whole genome shotgun (WGS) entry which is preliminary data.</text>
</comment>
<evidence type="ECO:0000256" key="4">
    <source>
        <dbReference type="ARBA" id="ARBA00071824"/>
    </source>
</evidence>
<dbReference type="CDD" id="cd02042">
    <property type="entry name" value="ParAB_family"/>
    <property type="match status" value="1"/>
</dbReference>
<evidence type="ECO:0000256" key="1">
    <source>
        <dbReference type="ARBA" id="ARBA00006976"/>
    </source>
</evidence>
<evidence type="ECO:0000256" key="3">
    <source>
        <dbReference type="ARBA" id="ARBA00062323"/>
    </source>
</evidence>
<dbReference type="Pfam" id="PF13614">
    <property type="entry name" value="AAA_31"/>
    <property type="match status" value="1"/>
</dbReference>
<dbReference type="InterPro" id="IPR050678">
    <property type="entry name" value="DNA_Partitioning_ATPase"/>
</dbReference>
<dbReference type="AlphaFoldDB" id="A0A847J201"/>
<sequence length="260" mass="29094">MTYRLAIANQKGGVGKTTISIGLAGVLSELGFKVLLVDMDQQGNLSSSFLDNIHALEHTVAELLVEDDIDIKEVIKQTHVPNIDILPANLSLSDLDVKLAGDDDAQYYLLEALQEVENIYDYIIIDCPPSLGRATRMALVAAHGLLVPIECQEWAVKGSSQLESYVEKVKQRANPSIEILGFVINKYDSRRSIEMTYNQVLREKYPDKIFKTEIHNNVQYTEAATAKKPINYYLPGSKQAAAFREFIKEILAYVEKNKTS</sequence>
<dbReference type="PIRSF" id="PIRSF009320">
    <property type="entry name" value="Nuc_binding_HP_1000"/>
    <property type="match status" value="1"/>
</dbReference>
<dbReference type="PANTHER" id="PTHR13696:SF52">
    <property type="entry name" value="PARA FAMILY PROTEIN CT_582"/>
    <property type="match status" value="1"/>
</dbReference>
<comment type="catalytic activity">
    <reaction evidence="2">
        <text>ATP + H2O = ADP + phosphate + H(+)</text>
        <dbReference type="Rhea" id="RHEA:13065"/>
        <dbReference type="ChEBI" id="CHEBI:15377"/>
        <dbReference type="ChEBI" id="CHEBI:15378"/>
        <dbReference type="ChEBI" id="CHEBI:30616"/>
        <dbReference type="ChEBI" id="CHEBI:43474"/>
        <dbReference type="ChEBI" id="CHEBI:456216"/>
    </reaction>
</comment>
<evidence type="ECO:0000313" key="6">
    <source>
        <dbReference type="EMBL" id="NLH35658.1"/>
    </source>
</evidence>
<accession>A0A847J201</accession>
<reference evidence="6 7" key="1">
    <citation type="journal article" date="2020" name="Biotechnol. Biofuels">
        <title>New insights from the biogas microbiome by comprehensive genome-resolved metagenomics of nearly 1600 species originating from multiple anaerobic digesters.</title>
        <authorList>
            <person name="Campanaro S."/>
            <person name="Treu L."/>
            <person name="Rodriguez-R L.M."/>
            <person name="Kovalovszki A."/>
            <person name="Ziels R.M."/>
            <person name="Maus I."/>
            <person name="Zhu X."/>
            <person name="Kougias P.G."/>
            <person name="Basile A."/>
            <person name="Luo G."/>
            <person name="Schluter A."/>
            <person name="Konstantinidis K.T."/>
            <person name="Angelidaki I."/>
        </authorList>
    </citation>
    <scope>NUCLEOTIDE SEQUENCE [LARGE SCALE GENOMIC DNA]</scope>
    <source>
        <strain evidence="6">AS27yjCOA_61</strain>
    </source>
</reference>
<dbReference type="InterPro" id="IPR027417">
    <property type="entry name" value="P-loop_NTPase"/>
</dbReference>
<protein>
    <recommendedName>
        <fullName evidence="4">Sporulation initiation inhibitor protein Soj</fullName>
    </recommendedName>
</protein>
<dbReference type="Proteomes" id="UP000559962">
    <property type="component" value="Unassembled WGS sequence"/>
</dbReference>
<organism evidence="6 7">
    <name type="scientific">Pseudolactococcus chungangensis</name>
    <dbReference type="NCBI Taxonomy" id="451457"/>
    <lineage>
        <taxon>Bacteria</taxon>
        <taxon>Bacillati</taxon>
        <taxon>Bacillota</taxon>
        <taxon>Bacilli</taxon>
        <taxon>Lactobacillales</taxon>
        <taxon>Streptococcaceae</taxon>
        <taxon>Pseudolactococcus</taxon>
    </lineage>
</organism>
<evidence type="ECO:0000256" key="2">
    <source>
        <dbReference type="ARBA" id="ARBA00049360"/>
    </source>
</evidence>
<name>A0A847J201_9LACT</name>